<dbReference type="InterPro" id="IPR009225">
    <property type="entry name" value="Phage_head_completion_GpL"/>
</dbReference>
<accession>A0A066UL10</accession>
<dbReference type="EMBL" id="JFFR01000025">
    <property type="protein sequence ID" value="KDN27715.1"/>
    <property type="molecule type" value="Genomic_DNA"/>
</dbReference>
<organism evidence="2 3">
    <name type="scientific">Vibrio fortis</name>
    <dbReference type="NCBI Taxonomy" id="212667"/>
    <lineage>
        <taxon>Bacteria</taxon>
        <taxon>Pseudomonadati</taxon>
        <taxon>Pseudomonadota</taxon>
        <taxon>Gammaproteobacteria</taxon>
        <taxon>Vibrionales</taxon>
        <taxon>Vibrionaceae</taxon>
        <taxon>Vibrio</taxon>
    </lineage>
</organism>
<evidence type="ECO:0000256" key="1">
    <source>
        <dbReference type="SAM" id="MobiDB-lite"/>
    </source>
</evidence>
<evidence type="ECO:0000313" key="2">
    <source>
        <dbReference type="EMBL" id="KDN27715.1"/>
    </source>
</evidence>
<gene>
    <name evidence="2" type="ORF">VFDL14_01665</name>
</gene>
<dbReference type="AlphaFoldDB" id="A0A066UL10"/>
<dbReference type="STRING" id="212667.VFDL14_01665"/>
<dbReference type="Proteomes" id="UP000027219">
    <property type="component" value="Unassembled WGS sequence"/>
</dbReference>
<name>A0A066UL10_9VIBR</name>
<comment type="caution">
    <text evidence="2">The sequence shown here is derived from an EMBL/GenBank/DDBJ whole genome shotgun (WGS) entry which is preliminary data.</text>
</comment>
<dbReference type="Pfam" id="PF05926">
    <property type="entry name" value="Phage_GPL"/>
    <property type="match status" value="1"/>
</dbReference>
<proteinExistence type="predicted"/>
<feature type="region of interest" description="Disordered" evidence="1">
    <location>
        <begin position="96"/>
        <end position="118"/>
    </location>
</feature>
<sequence length="139" mass="15045">MSFGGKVNSAANTAISGEGWPDLSTDEFRQLRRIPHTFDNDSMAAAVSIAALNIQQRLASLLVDDIPPQLSSAKTAAYKRAVYGLAHADLLPEFATQDRRKEGESVATDEPEQESRFVTQSNQDVRLLLGRSANGIASI</sequence>
<evidence type="ECO:0000313" key="3">
    <source>
        <dbReference type="Proteomes" id="UP000027219"/>
    </source>
</evidence>
<reference evidence="2 3" key="1">
    <citation type="submission" date="2014-02" db="EMBL/GenBank/DDBJ databases">
        <title>Vibrio fortis Dalian14 Genome Sequencing.</title>
        <authorList>
            <person name="Wang Y."/>
            <person name="Song L."/>
            <person name="Liu G."/>
            <person name="Ding J."/>
        </authorList>
    </citation>
    <scope>NUCLEOTIDE SEQUENCE [LARGE SCALE GENOMIC DNA]</scope>
    <source>
        <strain evidence="2 3">Dalian14</strain>
    </source>
</reference>
<dbReference type="OrthoDB" id="6312934at2"/>
<keyword evidence="3" id="KW-1185">Reference proteome</keyword>
<dbReference type="RefSeq" id="WP_032551936.1">
    <property type="nucleotide sequence ID" value="NZ_JFFR01000025.1"/>
</dbReference>
<protein>
    <submittedName>
        <fullName evidence="2">Head protein</fullName>
    </submittedName>
</protein>